<dbReference type="Gene3D" id="1.10.472.10">
    <property type="entry name" value="Cyclin-like"/>
    <property type="match status" value="2"/>
</dbReference>
<dbReference type="FunFam" id="1.10.472.10:FF:000002">
    <property type="entry name" value="Transcription factor IIIB 90 kDa subunit"/>
    <property type="match status" value="1"/>
</dbReference>
<comment type="similarity">
    <text evidence="2">Belongs to the TFIIB family.</text>
</comment>
<feature type="region of interest" description="Disordered" evidence="10">
    <location>
        <begin position="529"/>
        <end position="558"/>
    </location>
</feature>
<evidence type="ECO:0000256" key="8">
    <source>
        <dbReference type="ARBA" id="ARBA00023163"/>
    </source>
</evidence>
<keyword evidence="4" id="KW-0863">Zinc-finger</keyword>
<dbReference type="Proteomes" id="UP000193144">
    <property type="component" value="Unassembled WGS sequence"/>
</dbReference>
<accession>A0A1Y2A5K4</accession>
<dbReference type="GO" id="GO:0000995">
    <property type="term" value="F:RNA polymerase III general transcription initiation factor activity"/>
    <property type="evidence" value="ECO:0007669"/>
    <property type="project" value="TreeGrafter"/>
</dbReference>
<feature type="region of interest" description="Disordered" evidence="10">
    <location>
        <begin position="585"/>
        <end position="621"/>
    </location>
</feature>
<feature type="region of interest" description="Disordered" evidence="10">
    <location>
        <begin position="649"/>
        <end position="740"/>
    </location>
</feature>
<name>A0A1Y2A5K4_9PLEO</name>
<keyword evidence="6" id="KW-0805">Transcription regulation</keyword>
<feature type="compositionally biased region" description="Polar residues" evidence="10">
    <location>
        <begin position="662"/>
        <end position="687"/>
    </location>
</feature>
<dbReference type="GO" id="GO:0001006">
    <property type="term" value="F:RNA polymerase III type 3 promoter sequence-specific DNA binding"/>
    <property type="evidence" value="ECO:0007669"/>
    <property type="project" value="TreeGrafter"/>
</dbReference>
<dbReference type="GO" id="GO:0000126">
    <property type="term" value="C:transcription factor TFIIIB complex"/>
    <property type="evidence" value="ECO:0007669"/>
    <property type="project" value="TreeGrafter"/>
</dbReference>
<dbReference type="Pfam" id="PF00382">
    <property type="entry name" value="TFIIB"/>
    <property type="match status" value="2"/>
</dbReference>
<evidence type="ECO:0000256" key="1">
    <source>
        <dbReference type="ARBA" id="ARBA00004123"/>
    </source>
</evidence>
<feature type="compositionally biased region" description="Polar residues" evidence="10">
    <location>
        <begin position="407"/>
        <end position="418"/>
    </location>
</feature>
<feature type="compositionally biased region" description="Polar residues" evidence="10">
    <location>
        <begin position="384"/>
        <end position="396"/>
    </location>
</feature>
<dbReference type="AlphaFoldDB" id="A0A1Y2A5K4"/>
<feature type="compositionally biased region" description="Basic residues" evidence="10">
    <location>
        <begin position="595"/>
        <end position="605"/>
    </location>
</feature>
<evidence type="ECO:0000256" key="6">
    <source>
        <dbReference type="ARBA" id="ARBA00023015"/>
    </source>
</evidence>
<feature type="compositionally biased region" description="Acidic residues" evidence="10">
    <location>
        <begin position="370"/>
        <end position="379"/>
    </location>
</feature>
<protein>
    <recommendedName>
        <fullName evidence="11">Cyclin-like domain-containing protein</fullName>
    </recommendedName>
</protein>
<feature type="compositionally biased region" description="Low complexity" evidence="10">
    <location>
        <begin position="31"/>
        <end position="42"/>
    </location>
</feature>
<evidence type="ECO:0000256" key="7">
    <source>
        <dbReference type="ARBA" id="ARBA00023159"/>
    </source>
</evidence>
<evidence type="ECO:0000313" key="13">
    <source>
        <dbReference type="Proteomes" id="UP000193144"/>
    </source>
</evidence>
<dbReference type="Gene3D" id="1.20.5.650">
    <property type="entry name" value="Single helix bin"/>
    <property type="match status" value="1"/>
</dbReference>
<dbReference type="InterPro" id="IPR011665">
    <property type="entry name" value="BRF1_TBP-bd_dom"/>
</dbReference>
<comment type="subcellular location">
    <subcellularLocation>
        <location evidence="1">Nucleus</location>
    </subcellularLocation>
</comment>
<evidence type="ECO:0000256" key="5">
    <source>
        <dbReference type="ARBA" id="ARBA00022833"/>
    </source>
</evidence>
<dbReference type="OrthoDB" id="511529at2759"/>
<dbReference type="GO" id="GO:0008270">
    <property type="term" value="F:zinc ion binding"/>
    <property type="evidence" value="ECO:0007669"/>
    <property type="project" value="UniProtKB-KW"/>
</dbReference>
<feature type="region of interest" description="Disordered" evidence="10">
    <location>
        <begin position="1"/>
        <end position="61"/>
    </location>
</feature>
<keyword evidence="13" id="KW-1185">Reference proteome</keyword>
<evidence type="ECO:0000313" key="12">
    <source>
        <dbReference type="EMBL" id="ORY17786.1"/>
    </source>
</evidence>
<dbReference type="PANTHER" id="PTHR11618:SF4">
    <property type="entry name" value="TRANSCRIPTION FACTOR IIIB 90 KDA SUBUNIT"/>
    <property type="match status" value="1"/>
</dbReference>
<evidence type="ECO:0000256" key="4">
    <source>
        <dbReference type="ARBA" id="ARBA00022771"/>
    </source>
</evidence>
<dbReference type="InterPro" id="IPR000812">
    <property type="entry name" value="TFIIB"/>
</dbReference>
<feature type="compositionally biased region" description="Pro residues" evidence="10">
    <location>
        <begin position="43"/>
        <end position="55"/>
    </location>
</feature>
<keyword evidence="8" id="KW-0804">Transcription</keyword>
<evidence type="ECO:0000256" key="2">
    <source>
        <dbReference type="ARBA" id="ARBA00010857"/>
    </source>
</evidence>
<organism evidence="12 13">
    <name type="scientific">Clohesyomyces aquaticus</name>
    <dbReference type="NCBI Taxonomy" id="1231657"/>
    <lineage>
        <taxon>Eukaryota</taxon>
        <taxon>Fungi</taxon>
        <taxon>Dikarya</taxon>
        <taxon>Ascomycota</taxon>
        <taxon>Pezizomycotina</taxon>
        <taxon>Dothideomycetes</taxon>
        <taxon>Pleosporomycetidae</taxon>
        <taxon>Pleosporales</taxon>
        <taxon>Lindgomycetaceae</taxon>
        <taxon>Clohesyomyces</taxon>
    </lineage>
</organism>
<dbReference type="SMART" id="SM00385">
    <property type="entry name" value="CYCLIN"/>
    <property type="match status" value="2"/>
</dbReference>
<dbReference type="InterPro" id="IPR013763">
    <property type="entry name" value="Cyclin-like_dom"/>
</dbReference>
<keyword evidence="3" id="KW-0479">Metal-binding</keyword>
<evidence type="ECO:0000256" key="9">
    <source>
        <dbReference type="ARBA" id="ARBA00023242"/>
    </source>
</evidence>
<feature type="domain" description="Cyclin-like" evidence="11">
    <location>
        <begin position="136"/>
        <end position="218"/>
    </location>
</feature>
<evidence type="ECO:0000256" key="10">
    <source>
        <dbReference type="SAM" id="MobiDB-lite"/>
    </source>
</evidence>
<gene>
    <name evidence="12" type="ORF">BCR34DRAFT_554849</name>
</gene>
<dbReference type="InterPro" id="IPR036915">
    <property type="entry name" value="Cyclin-like_sf"/>
</dbReference>
<dbReference type="EMBL" id="MCFA01000010">
    <property type="protein sequence ID" value="ORY17786.1"/>
    <property type="molecule type" value="Genomic_DNA"/>
</dbReference>
<evidence type="ECO:0000259" key="11">
    <source>
        <dbReference type="SMART" id="SM00385"/>
    </source>
</evidence>
<dbReference type="Pfam" id="PF07741">
    <property type="entry name" value="BRF1"/>
    <property type="match status" value="1"/>
</dbReference>
<evidence type="ECO:0000256" key="3">
    <source>
        <dbReference type="ARBA" id="ARBA00022723"/>
    </source>
</evidence>
<keyword evidence="9" id="KW-0539">Nucleus</keyword>
<dbReference type="GO" id="GO:0070897">
    <property type="term" value="P:transcription preinitiation complex assembly"/>
    <property type="evidence" value="ECO:0007669"/>
    <property type="project" value="InterPro"/>
</dbReference>
<dbReference type="GO" id="GO:0097550">
    <property type="term" value="C:transcription preinitiation complex"/>
    <property type="evidence" value="ECO:0007669"/>
    <property type="project" value="TreeGrafter"/>
</dbReference>
<feature type="compositionally biased region" description="Acidic residues" evidence="10">
    <location>
        <begin position="690"/>
        <end position="740"/>
    </location>
</feature>
<dbReference type="STRING" id="1231657.A0A1Y2A5K4"/>
<proteinExistence type="inferred from homology"/>
<feature type="region of interest" description="Disordered" evidence="10">
    <location>
        <begin position="353"/>
        <end position="427"/>
    </location>
</feature>
<dbReference type="InterPro" id="IPR013150">
    <property type="entry name" value="TFIIB_cyclin"/>
</dbReference>
<dbReference type="GO" id="GO:0005634">
    <property type="term" value="C:nucleus"/>
    <property type="evidence" value="ECO:0007669"/>
    <property type="project" value="UniProtKB-SubCell"/>
</dbReference>
<feature type="domain" description="Cyclin-like" evidence="11">
    <location>
        <begin position="238"/>
        <end position="322"/>
    </location>
</feature>
<sequence length="740" mass="82667">MAPGPLATPRARPQRLERLESLNRPPPNKPAGPGKAASSKSPAPAPPRQAPPPPDCCDEPNVSNDGSSQICYNCGQVLGGNDIVAEVTFGENSAGAAVVQGGFIGENQRYANTMGGAVRGLEGLASRELAERIGKQEIFKLCAALNLQQAISEQAFSVYKLAFNHGFIQGRRVRNVAAVAIYLICRKRQSNTILLMDFAEKIQVNVWTLGDTYKQLLKQLMIEDPSIHATQAIQEVEPLMLKFCEKLEFGSDSHQVAQDAAAILKRMNRDWMVQGRSPAGLCGACIILAARMNNFRRTVREVVYVVRVCDATISQRLLEFKRTQSSKLTVDQFRDIGQKLKVKTLPPAIYKRQEKEQKKALLKRRRSEMNDDEQEEDSAEQSGAGPSTQQPAIATRTSKRRKHANGNAPQVATPNNTRPTEDGDDSGMIDLAAAEALANPEDADHVEVLVEMAEGDDYVVPPKRRGRPPKKREPIIIPEEDLEIEAEIEEEILQRLEEWEEIFKEFEDNENHPLLLKSLSTAKLLADKHQPDAGISTSEDLDDDEFDEDPDVKDCLLSEEESRVKERMWVTENLEWLRTQQKKNLEKALEEASGKPKKKQIRKSTRMGDGSLLAGRPAATPADAVKTMLEKRGVKNTFSEFINYDRLNEVYPAQRKRGSGEKSVSQSKEGSQVQTPEKTGENSEWTQVETPDDWNEEEEEDEEVDAEGEIVEEELEYEEEQGGYYDEEEGFGGEDGDDDY</sequence>
<reference evidence="12 13" key="1">
    <citation type="submission" date="2016-07" db="EMBL/GenBank/DDBJ databases">
        <title>Pervasive Adenine N6-methylation of Active Genes in Fungi.</title>
        <authorList>
            <consortium name="DOE Joint Genome Institute"/>
            <person name="Mondo S.J."/>
            <person name="Dannebaum R.O."/>
            <person name="Kuo R.C."/>
            <person name="Labutti K."/>
            <person name="Haridas S."/>
            <person name="Kuo A."/>
            <person name="Salamov A."/>
            <person name="Ahrendt S.R."/>
            <person name="Lipzen A."/>
            <person name="Sullivan W."/>
            <person name="Andreopoulos W.B."/>
            <person name="Clum A."/>
            <person name="Lindquist E."/>
            <person name="Daum C."/>
            <person name="Ramamoorthy G.K."/>
            <person name="Gryganskyi A."/>
            <person name="Culley D."/>
            <person name="Magnuson J.K."/>
            <person name="James T.Y."/>
            <person name="O'Malley M.A."/>
            <person name="Stajich J.E."/>
            <person name="Spatafora J.W."/>
            <person name="Visel A."/>
            <person name="Grigoriev I.V."/>
        </authorList>
    </citation>
    <scope>NUCLEOTIDE SEQUENCE [LARGE SCALE GENOMIC DNA]</scope>
    <source>
        <strain evidence="12 13">CBS 115471</strain>
    </source>
</reference>
<comment type="caution">
    <text evidence="12">The sequence shown here is derived from an EMBL/GenBank/DDBJ whole genome shotgun (WGS) entry which is preliminary data.</text>
</comment>
<feature type="compositionally biased region" description="Basic and acidic residues" evidence="10">
    <location>
        <begin position="585"/>
        <end position="594"/>
    </location>
</feature>
<keyword evidence="5" id="KW-0862">Zinc</keyword>
<dbReference type="GO" id="GO:0017025">
    <property type="term" value="F:TBP-class protein binding"/>
    <property type="evidence" value="ECO:0007669"/>
    <property type="project" value="InterPro"/>
</dbReference>
<feature type="compositionally biased region" description="Acidic residues" evidence="10">
    <location>
        <begin position="539"/>
        <end position="551"/>
    </location>
</feature>
<keyword evidence="7" id="KW-0010">Activator</keyword>
<dbReference type="PANTHER" id="PTHR11618">
    <property type="entry name" value="TRANSCRIPTION INITIATION FACTOR IIB-RELATED"/>
    <property type="match status" value="1"/>
</dbReference>
<dbReference type="SUPFAM" id="SSF47954">
    <property type="entry name" value="Cyclin-like"/>
    <property type="match status" value="2"/>
</dbReference>